<dbReference type="AlphaFoldDB" id="A0AAX3AHU0"/>
<evidence type="ECO:0000259" key="2">
    <source>
        <dbReference type="Pfam" id="PF22691"/>
    </source>
</evidence>
<evidence type="ECO:0000313" key="3">
    <source>
        <dbReference type="EMBL" id="UOA24890.1"/>
    </source>
</evidence>
<dbReference type="Proteomes" id="UP000830781">
    <property type="component" value="Plasmid pDSM110277_b"/>
</dbReference>
<protein>
    <submittedName>
        <fullName evidence="3">Acetyl-CoA C-acetyltransferase YhfS</fullName>
        <ecNumber evidence="3">2.3.1.-</ecNumber>
    </submittedName>
</protein>
<feature type="domain" description="Thiolase C-terminal" evidence="2">
    <location>
        <begin position="260"/>
        <end position="368"/>
    </location>
</feature>
<dbReference type="PANTHER" id="PTHR42870">
    <property type="entry name" value="ACETYL-COA C-ACETYLTRANSFERASE"/>
    <property type="match status" value="1"/>
</dbReference>
<dbReference type="GO" id="GO:0003988">
    <property type="term" value="F:acetyl-CoA C-acyltransferase activity"/>
    <property type="evidence" value="ECO:0007669"/>
    <property type="project" value="UniProtKB-ARBA"/>
</dbReference>
<dbReference type="PANTHER" id="PTHR42870:SF1">
    <property type="entry name" value="NON-SPECIFIC LIPID-TRANSFER PROTEIN-LIKE 2"/>
    <property type="match status" value="1"/>
</dbReference>
<geneLocation type="plasmid" evidence="3 4">
    <name>pDSM110277_b</name>
</geneLocation>
<dbReference type="InterPro" id="IPR055140">
    <property type="entry name" value="Thiolase_C_2"/>
</dbReference>
<dbReference type="EC" id="2.3.1.-" evidence="3"/>
<evidence type="ECO:0000259" key="1">
    <source>
        <dbReference type="Pfam" id="PF00108"/>
    </source>
</evidence>
<dbReference type="EMBL" id="CP084961">
    <property type="protein sequence ID" value="UOA24890.1"/>
    <property type="molecule type" value="Genomic_DNA"/>
</dbReference>
<dbReference type="PIRSF" id="PIRSF000429">
    <property type="entry name" value="Ac-CoA_Ac_transf"/>
    <property type="match status" value="1"/>
</dbReference>
<dbReference type="Pfam" id="PF22691">
    <property type="entry name" value="Thiolase_C_1"/>
    <property type="match status" value="1"/>
</dbReference>
<keyword evidence="4" id="KW-1185">Reference proteome</keyword>
<sequence>MAKLISDLRPVYVVGIGFHPYQRSSDTSYVQLGLTAVREALSDAGVTWEDVESSYVAHALLGMAVGRPMLRHLGDSGRPIVHIENASASGSAAVRHACMEVASGISDVVLAVGVDKRERPEVYRASTGLPDLAEDSILPFTHFALLTDEYAHKHGVTPEDMALVAVKNHANGAKNVNAQRQKVRTIEEVMSRPISGSITALQCTPIGEGGAAVILASEEGIKRLGLDMGRAVRIASSAAGSERAGNNLNPDTALTADIMRLAVAQAQIAATDLDVLEVHDAFSVEELLYAEAIDICKPGHYVPMLKEGAWDIGGRCAVSPSGGLLAMGHPVGPTGIGQVGEITRQLRGEAGARQHKNAKTGLAHMVGVGAVCYAHVLMK</sequence>
<dbReference type="InterPro" id="IPR002155">
    <property type="entry name" value="Thiolase"/>
</dbReference>
<accession>A0AAX3AHU0</accession>
<proteinExistence type="predicted"/>
<dbReference type="InterPro" id="IPR020616">
    <property type="entry name" value="Thiolase_N"/>
</dbReference>
<feature type="domain" description="Thiolase N-terminal" evidence="1">
    <location>
        <begin position="24"/>
        <end position="180"/>
    </location>
</feature>
<dbReference type="Gene3D" id="3.40.47.10">
    <property type="match status" value="1"/>
</dbReference>
<dbReference type="CDD" id="cd00829">
    <property type="entry name" value="SCP-x_thiolase"/>
    <property type="match status" value="1"/>
</dbReference>
<reference evidence="4" key="1">
    <citation type="journal article" date="2022" name="Microorganisms">
        <title>Beyond the ABCs#Discovery of Three New Plasmid Types in Rhodobacterales (RepQ, RepY, RepW).</title>
        <authorList>
            <person name="Freese H.M."/>
            <person name="Ringel V."/>
            <person name="Overmann J."/>
            <person name="Petersen J."/>
        </authorList>
    </citation>
    <scope>NUCLEOTIDE SEQUENCE [LARGE SCALE GENOMIC DNA]</scope>
    <source>
        <strain evidence="4">DSM 110277</strain>
        <plasmid evidence="4">pDSM110277_b</plasmid>
    </source>
</reference>
<name>A0AAX3AHU0_9RHOB</name>
<keyword evidence="3" id="KW-0614">Plasmid</keyword>
<dbReference type="RefSeq" id="WP_005848494.1">
    <property type="nucleotide sequence ID" value="NZ_CP084961.1"/>
</dbReference>
<evidence type="ECO:0000313" key="4">
    <source>
        <dbReference type="Proteomes" id="UP000830781"/>
    </source>
</evidence>
<organism evidence="3 4">
    <name type="scientific">Sulfitobacter pontiacus</name>
    <dbReference type="NCBI Taxonomy" id="60137"/>
    <lineage>
        <taxon>Bacteria</taxon>
        <taxon>Pseudomonadati</taxon>
        <taxon>Pseudomonadota</taxon>
        <taxon>Alphaproteobacteria</taxon>
        <taxon>Rhodobacterales</taxon>
        <taxon>Roseobacteraceae</taxon>
        <taxon>Sulfitobacter</taxon>
    </lineage>
</organism>
<keyword evidence="3" id="KW-0012">Acyltransferase</keyword>
<dbReference type="SUPFAM" id="SSF53901">
    <property type="entry name" value="Thiolase-like"/>
    <property type="match status" value="2"/>
</dbReference>
<dbReference type="Pfam" id="PF00108">
    <property type="entry name" value="Thiolase_N"/>
    <property type="match status" value="1"/>
</dbReference>
<gene>
    <name evidence="3" type="primary">yhfS</name>
    <name evidence="3" type="ORF">DSM110277_03337</name>
</gene>
<dbReference type="InterPro" id="IPR016039">
    <property type="entry name" value="Thiolase-like"/>
</dbReference>
<keyword evidence="3" id="KW-0808">Transferase</keyword>